<feature type="non-terminal residue" evidence="1">
    <location>
        <position position="10"/>
    </location>
</feature>
<dbReference type="KEGG" id="eiv:EIN_211090"/>
<feature type="non-terminal residue" evidence="1">
    <location>
        <position position="1"/>
    </location>
</feature>
<evidence type="ECO:0000313" key="1">
    <source>
        <dbReference type="EMBL" id="ELP92974.1"/>
    </source>
</evidence>
<keyword evidence="2" id="KW-1185">Reference proteome</keyword>
<sequence>DMVLPMLCRG</sequence>
<dbReference type="EMBL" id="KB206295">
    <property type="protein sequence ID" value="ELP92974.1"/>
    <property type="molecule type" value="Genomic_DNA"/>
</dbReference>
<dbReference type="RefSeq" id="XP_004259745.1">
    <property type="nucleotide sequence ID" value="XM_004259697.1"/>
</dbReference>
<protein>
    <submittedName>
        <fullName evidence="1">Uncharacterized protein</fullName>
    </submittedName>
</protein>
<dbReference type="Proteomes" id="UP000014680">
    <property type="component" value="Unassembled WGS sequence"/>
</dbReference>
<name>L7FP50_ENTIV</name>
<gene>
    <name evidence="1" type="ORF">EIN_211090</name>
</gene>
<accession>L7FP50</accession>
<reference evidence="1 2" key="1">
    <citation type="submission" date="2012-10" db="EMBL/GenBank/DDBJ databases">
        <authorList>
            <person name="Zafar N."/>
            <person name="Inman J."/>
            <person name="Hall N."/>
            <person name="Lorenzi H."/>
            <person name="Caler E."/>
        </authorList>
    </citation>
    <scope>NUCLEOTIDE SEQUENCE [LARGE SCALE GENOMIC DNA]</scope>
    <source>
        <strain evidence="1 2">IP1</strain>
    </source>
</reference>
<evidence type="ECO:0000313" key="2">
    <source>
        <dbReference type="Proteomes" id="UP000014680"/>
    </source>
</evidence>
<proteinExistence type="predicted"/>
<dbReference type="GeneID" id="14891954"/>
<organism evidence="1 2">
    <name type="scientific">Entamoeba invadens IP1</name>
    <dbReference type="NCBI Taxonomy" id="370355"/>
    <lineage>
        <taxon>Eukaryota</taxon>
        <taxon>Amoebozoa</taxon>
        <taxon>Evosea</taxon>
        <taxon>Archamoebae</taxon>
        <taxon>Mastigamoebida</taxon>
        <taxon>Entamoebidae</taxon>
        <taxon>Entamoeba</taxon>
    </lineage>
</organism>
<dbReference type="VEuPathDB" id="AmoebaDB:EIN_211090"/>